<organism evidence="12 13">
    <name type="scientific">Hungatella hathewayi</name>
    <dbReference type="NCBI Taxonomy" id="154046"/>
    <lineage>
        <taxon>Bacteria</taxon>
        <taxon>Bacillati</taxon>
        <taxon>Bacillota</taxon>
        <taxon>Clostridia</taxon>
        <taxon>Lachnospirales</taxon>
        <taxon>Lachnospiraceae</taxon>
        <taxon>Hungatella</taxon>
    </lineage>
</organism>
<dbReference type="PIRSF" id="PIRSF005096">
    <property type="entry name" value="GALM"/>
    <property type="match status" value="1"/>
</dbReference>
<dbReference type="Gene3D" id="2.70.98.10">
    <property type="match status" value="1"/>
</dbReference>
<evidence type="ECO:0000256" key="1">
    <source>
        <dbReference type="ARBA" id="ARBA00001614"/>
    </source>
</evidence>
<dbReference type="RefSeq" id="WP_055653304.1">
    <property type="nucleotide sequence ID" value="NZ_CABIXC010000002.1"/>
</dbReference>
<dbReference type="GO" id="GO:0033499">
    <property type="term" value="P:galactose catabolic process via UDP-galactose, Leloir pathway"/>
    <property type="evidence" value="ECO:0007669"/>
    <property type="project" value="TreeGrafter"/>
</dbReference>
<evidence type="ECO:0000256" key="5">
    <source>
        <dbReference type="ARBA" id="ARBA00014165"/>
    </source>
</evidence>
<dbReference type="InterPro" id="IPR008183">
    <property type="entry name" value="Aldose_1/G6P_1-epimerase"/>
</dbReference>
<feature type="binding site" evidence="10">
    <location>
        <position position="251"/>
    </location>
    <ligand>
        <name>beta-D-galactose</name>
        <dbReference type="ChEBI" id="CHEBI:27667"/>
    </ligand>
</feature>
<dbReference type="PANTHER" id="PTHR10091:SF0">
    <property type="entry name" value="GALACTOSE MUTAROTASE"/>
    <property type="match status" value="1"/>
</dbReference>
<dbReference type="PANTHER" id="PTHR10091">
    <property type="entry name" value="ALDOSE-1-EPIMERASE"/>
    <property type="match status" value="1"/>
</dbReference>
<feature type="binding site" evidence="11">
    <location>
        <begin position="79"/>
        <end position="80"/>
    </location>
    <ligand>
        <name>beta-D-galactose</name>
        <dbReference type="ChEBI" id="CHEBI:27667"/>
    </ligand>
</feature>
<dbReference type="InterPro" id="IPR015443">
    <property type="entry name" value="Aldose_1-epimerase"/>
</dbReference>
<sequence length="365" mass="39950">MNRTIFGAAEGAQEVSLFTLKNRNGMEITMSDLGAVLTRVIVPDQEGHPRDVVLGYESPEEYRKNTNTYFGSTVGRNGNRLEGAAVTLEGKVYHMTPNEGENNLHSGPDGYQIRMWDVKETAEDRNEVTFVLESPDGDQGFPGNLKLEVTYALTDENEIRITYKGVSDAETVFNPTNHSYFNLGGHDSGTILNHVLTLMADSYTPVRDSASIPTGEKADVTGTPMDFRQGKAIGLDIDADFQQLQYTGGYDHNFVINQNAVSDDTTTGLYRAAVVVCSESGITMEVDTDRPGVQLYAGNFLKDEPGKGGVKYGKRCGFCLETQYFPNAANEPAFASPIIKANEPCVTETVYRFKSQGLEQGGEGR</sequence>
<dbReference type="InterPro" id="IPR047215">
    <property type="entry name" value="Galactose_mutarotase-like"/>
</dbReference>
<dbReference type="AlphaFoldDB" id="A0A173ZMY3"/>
<proteinExistence type="inferred from homology"/>
<dbReference type="GO" id="GO:0006006">
    <property type="term" value="P:glucose metabolic process"/>
    <property type="evidence" value="ECO:0007669"/>
    <property type="project" value="TreeGrafter"/>
</dbReference>
<evidence type="ECO:0000256" key="3">
    <source>
        <dbReference type="ARBA" id="ARBA00006206"/>
    </source>
</evidence>
<evidence type="ECO:0000313" key="12">
    <source>
        <dbReference type="EMBL" id="CUN76970.1"/>
    </source>
</evidence>
<comment type="pathway">
    <text evidence="2 8">Carbohydrate metabolism; hexose metabolism.</text>
</comment>
<feature type="active site" description="Proton acceptor" evidence="9">
    <location>
        <position position="321"/>
    </location>
</feature>
<evidence type="ECO:0000256" key="6">
    <source>
        <dbReference type="ARBA" id="ARBA00023235"/>
    </source>
</evidence>
<dbReference type="GO" id="GO:0004034">
    <property type="term" value="F:aldose 1-epimerase activity"/>
    <property type="evidence" value="ECO:0007669"/>
    <property type="project" value="UniProtKB-EC"/>
</dbReference>
<evidence type="ECO:0000256" key="10">
    <source>
        <dbReference type="PIRSR" id="PIRSR005096-2"/>
    </source>
</evidence>
<dbReference type="Proteomes" id="UP000095651">
    <property type="component" value="Unassembled WGS sequence"/>
</dbReference>
<accession>A0A173ZMY3</accession>
<dbReference type="SUPFAM" id="SSF74650">
    <property type="entry name" value="Galactose mutarotase-like"/>
    <property type="match status" value="1"/>
</dbReference>
<evidence type="ECO:0000256" key="4">
    <source>
        <dbReference type="ARBA" id="ARBA00013185"/>
    </source>
</evidence>
<dbReference type="PROSITE" id="PS00545">
    <property type="entry name" value="ALDOSE_1_EPIMERASE"/>
    <property type="match status" value="1"/>
</dbReference>
<evidence type="ECO:0000256" key="11">
    <source>
        <dbReference type="PIRSR" id="PIRSR005096-3"/>
    </source>
</evidence>
<keyword evidence="7 8" id="KW-0119">Carbohydrate metabolism</keyword>
<evidence type="ECO:0000313" key="13">
    <source>
        <dbReference type="Proteomes" id="UP000095651"/>
    </source>
</evidence>
<dbReference type="CDD" id="cd09019">
    <property type="entry name" value="galactose_mutarotase_like"/>
    <property type="match status" value="1"/>
</dbReference>
<dbReference type="InterPro" id="IPR011013">
    <property type="entry name" value="Gal_mutarotase_sf_dom"/>
</dbReference>
<dbReference type="EMBL" id="CYZE01000002">
    <property type="protein sequence ID" value="CUN76970.1"/>
    <property type="molecule type" value="Genomic_DNA"/>
</dbReference>
<dbReference type="EC" id="5.1.3.3" evidence="4 8"/>
<dbReference type="InterPro" id="IPR018052">
    <property type="entry name" value="Ald1_epimerase_CS"/>
</dbReference>
<name>A0A173ZMY3_9FIRM</name>
<dbReference type="GO" id="GO:0030246">
    <property type="term" value="F:carbohydrate binding"/>
    <property type="evidence" value="ECO:0007669"/>
    <property type="project" value="InterPro"/>
</dbReference>
<dbReference type="UniPathway" id="UPA00242"/>
<feature type="binding site" evidence="11">
    <location>
        <begin position="178"/>
        <end position="180"/>
    </location>
    <ligand>
        <name>beta-D-galactose</name>
        <dbReference type="ChEBI" id="CHEBI:27667"/>
    </ligand>
</feature>
<dbReference type="InterPro" id="IPR014718">
    <property type="entry name" value="GH-type_carb-bd"/>
</dbReference>
<feature type="active site" description="Proton donor" evidence="9">
    <location>
        <position position="178"/>
    </location>
</feature>
<keyword evidence="6 8" id="KW-0413">Isomerase</keyword>
<comment type="similarity">
    <text evidence="3 8">Belongs to the aldose epimerase family.</text>
</comment>
<evidence type="ECO:0000256" key="9">
    <source>
        <dbReference type="PIRSR" id="PIRSR005096-1"/>
    </source>
</evidence>
<evidence type="ECO:0000256" key="8">
    <source>
        <dbReference type="PIRNR" id="PIRNR005096"/>
    </source>
</evidence>
<gene>
    <name evidence="12" type="primary">mro_3</name>
    <name evidence="12" type="ORF">ERS852407_01044</name>
</gene>
<evidence type="ECO:0000256" key="2">
    <source>
        <dbReference type="ARBA" id="ARBA00005028"/>
    </source>
</evidence>
<protein>
    <recommendedName>
        <fullName evidence="5 8">Aldose 1-epimerase</fullName>
        <ecNumber evidence="4 8">5.1.3.3</ecNumber>
    </recommendedName>
</protein>
<comment type="catalytic activity">
    <reaction evidence="1 8">
        <text>alpha-D-glucose = beta-D-glucose</text>
        <dbReference type="Rhea" id="RHEA:10264"/>
        <dbReference type="ChEBI" id="CHEBI:15903"/>
        <dbReference type="ChEBI" id="CHEBI:17925"/>
        <dbReference type="EC" id="5.1.3.3"/>
    </reaction>
</comment>
<evidence type="ECO:0000256" key="7">
    <source>
        <dbReference type="ARBA" id="ARBA00023277"/>
    </source>
</evidence>
<dbReference type="Pfam" id="PF01263">
    <property type="entry name" value="Aldose_epim"/>
    <property type="match status" value="1"/>
</dbReference>
<dbReference type="NCBIfam" id="NF008277">
    <property type="entry name" value="PRK11055.1"/>
    <property type="match status" value="1"/>
</dbReference>
<reference evidence="12 13" key="1">
    <citation type="submission" date="2015-09" db="EMBL/GenBank/DDBJ databases">
        <authorList>
            <consortium name="Pathogen Informatics"/>
        </authorList>
    </citation>
    <scope>NUCLEOTIDE SEQUENCE [LARGE SCALE GENOMIC DNA]</scope>
    <source>
        <strain evidence="12 13">2789STDY5608850</strain>
    </source>
</reference>